<dbReference type="NCBIfam" id="NF043030">
    <property type="entry name" value="T4SS_Wip"/>
    <property type="match status" value="1"/>
</dbReference>
<dbReference type="Pfam" id="PF21663">
    <property type="entry name" value="WipA_Phos"/>
    <property type="match status" value="1"/>
</dbReference>
<dbReference type="AlphaFoldDB" id="A0A0Q9YIT3"/>
<dbReference type="RefSeq" id="WP_075066948.1">
    <property type="nucleotide sequence ID" value="NZ_LKAJ02000001.1"/>
</dbReference>
<evidence type="ECO:0000313" key="3">
    <source>
        <dbReference type="EMBL" id="MCS5710205.1"/>
    </source>
</evidence>
<organism evidence="2">
    <name type="scientific">Candidatus Berkiella aquae</name>
    <dbReference type="NCBI Taxonomy" id="295108"/>
    <lineage>
        <taxon>Bacteria</taxon>
        <taxon>Pseudomonadati</taxon>
        <taxon>Pseudomonadota</taxon>
        <taxon>Gammaproteobacteria</taxon>
        <taxon>Candidatus Berkiellales</taxon>
        <taxon>Candidatus Berkiellaceae</taxon>
        <taxon>Candidatus Berkiella</taxon>
    </lineage>
</organism>
<evidence type="ECO:0000313" key="4">
    <source>
        <dbReference type="Proteomes" id="UP000051497"/>
    </source>
</evidence>
<evidence type="ECO:0000313" key="2">
    <source>
        <dbReference type="EMBL" id="KRG20597.1"/>
    </source>
</evidence>
<dbReference type="GO" id="GO:0016791">
    <property type="term" value="F:phosphatase activity"/>
    <property type="evidence" value="ECO:0007669"/>
    <property type="project" value="InterPro"/>
</dbReference>
<evidence type="ECO:0000259" key="1">
    <source>
        <dbReference type="Pfam" id="PF21663"/>
    </source>
</evidence>
<comment type="caution">
    <text evidence="2">The sequence shown here is derived from an EMBL/GenBank/DDBJ whole genome shotgun (WGS) entry which is preliminary data.</text>
</comment>
<accession>A0A0Q9YIT3</accession>
<keyword evidence="4" id="KW-1185">Reference proteome</keyword>
<dbReference type="EMBL" id="LKAJ02000001">
    <property type="protein sequence ID" value="MCS5710205.1"/>
    <property type="molecule type" value="Genomic_DNA"/>
</dbReference>
<gene>
    <name evidence="3" type="ORF">HT99x_002055</name>
    <name evidence="2" type="ORF">HT99x_02329</name>
</gene>
<reference evidence="3" key="2">
    <citation type="journal article" date="2016" name="Genome Announc.">
        <title>Draft Genome Sequences of Two Novel Amoeba-Resistant Intranuclear Bacteria, 'Candidatus Berkiella cookevillensis' and 'Candidatus Berkiella aquae'.</title>
        <authorList>
            <person name="Mehari Y.T."/>
            <person name="Arivett B.A."/>
            <person name="Farone A.L."/>
            <person name="Gunderson J.H."/>
            <person name="Farone M.B."/>
        </authorList>
    </citation>
    <scope>NUCLEOTIDE SEQUENCE</scope>
    <source>
        <strain evidence="3">HT99</strain>
    </source>
</reference>
<reference evidence="3" key="3">
    <citation type="submission" date="2021-06" db="EMBL/GenBank/DDBJ databases">
        <title>Genomic Description and Analysis of Intracellular Bacteria, Candidatus Berkiella cookevillensis and Candidatus Berkiella aquae.</title>
        <authorList>
            <person name="Kidane D.T."/>
            <person name="Mehari Y.T."/>
            <person name="Rice F.C."/>
            <person name="Arivett B.A."/>
            <person name="Farone A.L."/>
            <person name="Berk S.G."/>
            <person name="Farone M.B."/>
        </authorList>
    </citation>
    <scope>NUCLEOTIDE SEQUENCE</scope>
    <source>
        <strain evidence="3">HT99</strain>
    </source>
</reference>
<dbReference type="PATRIC" id="fig|1590043.3.peg.2377"/>
<dbReference type="InterPro" id="IPR048521">
    <property type="entry name" value="WipA_Phos"/>
</dbReference>
<dbReference type="Gene3D" id="3.60.21.10">
    <property type="match status" value="1"/>
</dbReference>
<proteinExistence type="predicted"/>
<sequence length="548" mass="61582">MSHQYIEEKVNIDQYPLLDEANLAVAGTQISLGDLHGNAQKLLYTLTRHGFIDITKDDYTTFAKLYRKTLLNAEDIKKFKILLTRINVKPEAKKALLRLIGDVTADRGTNDYFTLQLLKKLRDKGVSVVNLISNHDAEFIQPYETGKGFDTSRLGPQANSAANLQRLLDLNLISKAELKELIDAYKPTLRALDYSLNEAKDKITIYSHGVIGLENINYIAEALEMKDVHCDENTPAIEMAIIIEEINARFADHVKNNTVTALLKLDKVDTDAINGKYPIDAKAFPFAHLVWNRKAHGLKRPEHMNFAHGHDMNDKTINNIFNLDNILGKALSYHTGIYNILCSNETTLRAQLEAEEVIPGPIVQPEAEVVIPTATLEDKQPMLNVIEDYQPKPIVKIVSPSNEESFDEELEQEWEKIDATPEVASVPTSTGWMSSLSNWWWGPAKQEEAKPVATSARMSLPTQIKSTEEKPSKHYQQSQSIIDAYGLKEDQVAVDKYGVPLQKVDMSQSLRIVPSSTLTFDYQSSKSVEKTQPVETKTVQYTTALVCK</sequence>
<dbReference type="SUPFAM" id="SSF56300">
    <property type="entry name" value="Metallo-dependent phosphatases"/>
    <property type="match status" value="1"/>
</dbReference>
<dbReference type="EMBL" id="LKAJ01000010">
    <property type="protein sequence ID" value="KRG20597.1"/>
    <property type="molecule type" value="Genomic_DNA"/>
</dbReference>
<name>A0A0Q9YIT3_9GAMM</name>
<dbReference type="OrthoDB" id="5654315at2"/>
<feature type="domain" description="WipA-like phosphatase" evidence="1">
    <location>
        <begin position="96"/>
        <end position="329"/>
    </location>
</feature>
<dbReference type="STRING" id="295108.HT99x_02329"/>
<dbReference type="Proteomes" id="UP000051497">
    <property type="component" value="Unassembled WGS sequence"/>
</dbReference>
<reference evidence="2" key="1">
    <citation type="submission" date="2015-09" db="EMBL/GenBank/DDBJ databases">
        <title>Draft Genome Sequences of Two Novel Amoeba-resistant Intranuclear Bacteria, Candidatus Berkiella cookevillensis and Candidatus Berkiella aquae.</title>
        <authorList>
            <person name="Mehari Y.T."/>
            <person name="Arivett B.A."/>
            <person name="Farone A.L."/>
            <person name="Gunderson J.H."/>
            <person name="Farone M.B."/>
        </authorList>
    </citation>
    <scope>NUCLEOTIDE SEQUENCE [LARGE SCALE GENOMIC DNA]</scope>
    <source>
        <strain evidence="2">HT99</strain>
    </source>
</reference>
<dbReference type="InterPro" id="IPR029052">
    <property type="entry name" value="Metallo-depent_PP-like"/>
</dbReference>
<protein>
    <recommendedName>
        <fullName evidence="1">WipA-like phosphatase domain-containing protein</fullName>
    </recommendedName>
</protein>